<protein>
    <submittedName>
        <fullName evidence="1">Uncharacterized protein</fullName>
    </submittedName>
</protein>
<sequence length="851" mass="92410">MKSKYLYIKSFHSILLMVIALLMNVTLIFGQGNINSTKITDGTVNTTPNTPAANYSILELETSSKGFLLPRMSTEERNKIVIDNKVRGNGLAIYNTDEDCINYWSRGAGLVEGEGKWLSVCGSLPPATMEMLNCDKTVLNASGQTMLTQGRSLRDTDILYVSINVIHSGSYSISAISDNGYSFSKTGVFETPGAYTVALEGFGTPMRENETPGDLLTFSLNGKKNTKCINSRIKVKSSEIDFSIVSASSVNWLSYKSVALTGDTNVIDVTVSVKTAGYWRIQGDESLNGITLNGSGEFTQEDVGKNKVVQVYAQGVPLAKGSNTFKLVSNSKNNKTSNVSIVIITEEAEFEFACNDMGKFVINGEFQEDTPLLRANSVTIPIKVLKPGPITIKLNGKFEGANGTIAFEAKDVFLGKMGDVQMVNFIPESKTVPAKATAISFTSVVPASVVLCSSFPQIPVKERSKIYSVNCGIVKTTGTYVIGQPLEQGKDGLIVRVTVGYADTFNIKTNTVNGVSFSKTGTFSDVDRANGTKDITLDGVGTPTKGDNFKFEITTYASDNSIYHTCEATVNFRGPTINVLAVGYDSYAPTGRNSSKAPNAIIQNSNLFGPQGIVKVDQIVIFKNNIVYRFPADLRGYLKANKIDIVIFGYPTRYDQSEMEALRDFVRIDKGVVILADELNMNGSKQSTDMLVSALQNGIAVNSTNGSEAFTMVNHVLASANNDILIKDTGFGSLANRHTGNDAGGNGWYYKNLDPNSYVPLIASNKDASWISCFRHKDLGFVFIGDGGAFAGSEGGYRSLTIWPAAYSNSGTLFGKDYADRGTRYSVYNSILYANMIKWGIEYVMKNKDRQ</sequence>
<dbReference type="RefSeq" id="WP_074748415.1">
    <property type="nucleotide sequence ID" value="NZ_FNYS01000039.1"/>
</dbReference>
<dbReference type="GeneID" id="82258855"/>
<organism evidence="1 2">
    <name type="scientific">Myroides marinus</name>
    <dbReference type="NCBI Taxonomy" id="703342"/>
    <lineage>
        <taxon>Bacteria</taxon>
        <taxon>Pseudomonadati</taxon>
        <taxon>Bacteroidota</taxon>
        <taxon>Flavobacteriia</taxon>
        <taxon>Flavobacteriales</taxon>
        <taxon>Flavobacteriaceae</taxon>
        <taxon>Myroides</taxon>
    </lineage>
</organism>
<proteinExistence type="predicted"/>
<name>A0A1H6YTR9_9FLAO</name>
<dbReference type="EMBL" id="FNYS01000039">
    <property type="protein sequence ID" value="SEJ42407.1"/>
    <property type="molecule type" value="Genomic_DNA"/>
</dbReference>
<reference evidence="1 2" key="1">
    <citation type="submission" date="2016-10" db="EMBL/GenBank/DDBJ databases">
        <authorList>
            <person name="de Groot N.N."/>
        </authorList>
    </citation>
    <scope>NUCLEOTIDE SEQUENCE [LARGE SCALE GENOMIC DNA]</scope>
    <source>
        <strain evidence="1 2">DSM 23048</strain>
    </source>
</reference>
<dbReference type="AlphaFoldDB" id="A0A1H6YTR9"/>
<evidence type="ECO:0000313" key="1">
    <source>
        <dbReference type="EMBL" id="SEJ42407.1"/>
    </source>
</evidence>
<gene>
    <name evidence="1" type="ORF">SAMN04488018_1392</name>
</gene>
<evidence type="ECO:0000313" key="2">
    <source>
        <dbReference type="Proteomes" id="UP000183077"/>
    </source>
</evidence>
<accession>A0A1H6YTR9</accession>
<dbReference type="Proteomes" id="UP000183077">
    <property type="component" value="Unassembled WGS sequence"/>
</dbReference>